<keyword evidence="7" id="KW-0694">RNA-binding</keyword>
<dbReference type="Gene3D" id="3.30.230.70">
    <property type="entry name" value="GHMP Kinase, N-terminal domain"/>
    <property type="match status" value="1"/>
</dbReference>
<dbReference type="GO" id="GO:0016075">
    <property type="term" value="P:rRNA catabolic process"/>
    <property type="evidence" value="ECO:0000318"/>
    <property type="project" value="GO_Central"/>
</dbReference>
<dbReference type="GO" id="GO:0034473">
    <property type="term" value="P:U1 snRNA 3'-end processing"/>
    <property type="evidence" value="ECO:0000318"/>
    <property type="project" value="GO_Central"/>
</dbReference>
<dbReference type="FunCoup" id="A0A1D8PDW1">
    <property type="interactions" value="253"/>
</dbReference>
<evidence type="ECO:0000256" key="6">
    <source>
        <dbReference type="ARBA" id="ARBA00022835"/>
    </source>
</evidence>
<reference evidence="11 12" key="2">
    <citation type="journal article" date="2007" name="Genome Biol.">
        <title>Assembly of the Candida albicans genome into sixteen supercontigs aligned on the eight chromosomes.</title>
        <authorList>
            <person name="van het Hoog M."/>
            <person name="Rast T.J."/>
            <person name="Martchenko M."/>
            <person name="Grindle S."/>
            <person name="Dignard D."/>
            <person name="Hogues H."/>
            <person name="Cuomo C."/>
            <person name="Berriman M."/>
            <person name="Scherer S."/>
            <person name="Magee B.B."/>
            <person name="Whiteway M."/>
            <person name="Chibana H."/>
            <person name="Nantel A."/>
            <person name="Magee P.T."/>
        </authorList>
    </citation>
    <scope>GENOME REANNOTATION</scope>
    <source>
        <strain evidence="12">SC5314 / ATCC MYA-2876</strain>
    </source>
</reference>
<dbReference type="STRING" id="237561.A0A1D8PDW1"/>
<evidence type="ECO:0000313" key="10">
    <source>
        <dbReference type="CGD" id="CAL0000184319"/>
    </source>
</evidence>
<sequence length="374" mass="41773">MRFGDEHQTLKYKQSPNSKNQTSSMAELKQVTFSPEVLARIAPDVSLQRHLALGVRPNLRNFTEFKPVEVSNSTQFQDNNDNVFSSSVVKSGSTTIINTITLGVVENFNSNESEYATVYPCVEILRGRLGAPTDEEMILSQDLFETLYHNKIIPSTSLKINNLGISIKDDQTTTTSQTNSTIYYPDLNPGQWEYINLTSHHHKSYSFVLLSNIKVYSKSTSTSSLFDLCYLSMLEALKSLKLPRCYVSESFTTKVAMKSRRSNTRGLVDTNKASINIDLNKSLYEKIDLNIKSGTIASNFGVISHEGNTILLADLEGEAEESSVLSRLSIITNNDSINKISLVNGDPESEITLEMLKNAIEISKQRSREQGQQI</sequence>
<dbReference type="KEGG" id="cal:CAALFM_C106540CA"/>
<dbReference type="InterPro" id="IPR050590">
    <property type="entry name" value="Exosome_comp_Rrp42_subfam"/>
</dbReference>
<dbReference type="GO" id="GO:0071038">
    <property type="term" value="P:TRAMP-dependent tRNA surveillance pathway"/>
    <property type="evidence" value="ECO:0000318"/>
    <property type="project" value="GO_Central"/>
</dbReference>
<organism evidence="11 12">
    <name type="scientific">Candida albicans (strain SC5314 / ATCC MYA-2876)</name>
    <name type="common">Yeast</name>
    <dbReference type="NCBI Taxonomy" id="237561"/>
    <lineage>
        <taxon>Eukaryota</taxon>
        <taxon>Fungi</taxon>
        <taxon>Dikarya</taxon>
        <taxon>Ascomycota</taxon>
        <taxon>Saccharomycotina</taxon>
        <taxon>Pichiomycetes</taxon>
        <taxon>Debaryomycetaceae</taxon>
        <taxon>Candida/Lodderomyces clade</taxon>
        <taxon>Candida</taxon>
    </lineage>
</organism>
<dbReference type="SMR" id="A0A1D8PDW1"/>
<dbReference type="AlphaFoldDB" id="A0A1D8PDW1"/>
<dbReference type="GO" id="GO:0071035">
    <property type="term" value="P:nuclear polyadenylation-dependent rRNA catabolic process"/>
    <property type="evidence" value="ECO:0000318"/>
    <property type="project" value="GO_Central"/>
</dbReference>
<dbReference type="GO" id="GO:0005654">
    <property type="term" value="C:nucleoplasm"/>
    <property type="evidence" value="ECO:0007669"/>
    <property type="project" value="EnsemblFungi"/>
</dbReference>
<evidence type="ECO:0000256" key="4">
    <source>
        <dbReference type="ARBA" id="ARBA00022490"/>
    </source>
</evidence>
<dbReference type="CGD" id="CAL0000184319">
    <property type="gene designation" value="orf19.13638"/>
</dbReference>
<gene>
    <name evidence="11" type="ordered locus">CAALFM_C106540CA</name>
    <name evidence="10" type="ordered locus">orf19.13638</name>
</gene>
<dbReference type="GO" id="GO:0034476">
    <property type="term" value="P:U5 snRNA 3'-end processing"/>
    <property type="evidence" value="ECO:0000318"/>
    <property type="project" value="GO_Central"/>
</dbReference>
<dbReference type="VEuPathDB" id="FungiDB:C1_06540C_A"/>
<proteinExistence type="inferred from homology"/>
<dbReference type="GO" id="GO:0000176">
    <property type="term" value="C:nuclear exosome (RNase complex)"/>
    <property type="evidence" value="ECO:0000318"/>
    <property type="project" value="GO_Central"/>
</dbReference>
<evidence type="ECO:0000256" key="1">
    <source>
        <dbReference type="ARBA" id="ARBA00004496"/>
    </source>
</evidence>
<accession>A0A1D8PDW1</accession>
<feature type="region of interest" description="Disordered" evidence="9">
    <location>
        <begin position="1"/>
        <end position="26"/>
    </location>
</feature>
<evidence type="ECO:0000256" key="5">
    <source>
        <dbReference type="ARBA" id="ARBA00022552"/>
    </source>
</evidence>
<comment type="similarity">
    <text evidence="3">Belongs to the RNase PH family.</text>
</comment>
<dbReference type="GO" id="GO:0006397">
    <property type="term" value="P:mRNA processing"/>
    <property type="evidence" value="ECO:0007669"/>
    <property type="project" value="EnsemblFungi"/>
</dbReference>
<evidence type="ECO:0000313" key="12">
    <source>
        <dbReference type="Proteomes" id="UP000000559"/>
    </source>
</evidence>
<evidence type="ECO:0000256" key="8">
    <source>
        <dbReference type="ARBA" id="ARBA00023242"/>
    </source>
</evidence>
<keyword evidence="12" id="KW-1185">Reference proteome</keyword>
<dbReference type="EMBL" id="CP017623">
    <property type="protein sequence ID" value="AOW26310.1"/>
    <property type="molecule type" value="Genomic_DNA"/>
</dbReference>
<evidence type="ECO:0000256" key="2">
    <source>
        <dbReference type="ARBA" id="ARBA00004604"/>
    </source>
</evidence>
<dbReference type="GO" id="GO:0005730">
    <property type="term" value="C:nucleolus"/>
    <property type="evidence" value="ECO:0007669"/>
    <property type="project" value="UniProtKB-SubCell"/>
</dbReference>
<dbReference type="eggNOG" id="KOG1613">
    <property type="taxonomic scope" value="Eukaryota"/>
</dbReference>
<reference evidence="11 12" key="3">
    <citation type="journal article" date="2013" name="Genome Biol.">
        <title>Assembly of a phased diploid Candida albicans genome facilitates allele-specific measurements and provides a simple model for repeat and indel structure.</title>
        <authorList>
            <person name="Muzzey D."/>
            <person name="Schwartz K."/>
            <person name="Weissman J.S."/>
            <person name="Sherlock G."/>
        </authorList>
    </citation>
    <scope>NUCLEOTIDE SEQUENCE [LARGE SCALE GENOMIC DNA]</scope>
    <source>
        <strain evidence="12">SC5314 / ATCC MYA-2876</strain>
    </source>
</reference>
<dbReference type="GO" id="GO:0035925">
    <property type="term" value="F:mRNA 3'-UTR AU-rich region binding"/>
    <property type="evidence" value="ECO:0000318"/>
    <property type="project" value="GO_Central"/>
</dbReference>
<evidence type="ECO:0000256" key="7">
    <source>
        <dbReference type="ARBA" id="ARBA00022884"/>
    </source>
</evidence>
<dbReference type="GO" id="GO:0000467">
    <property type="term" value="P:exonucleolytic trimming to generate mature 3'-end of 5.8S rRNA from tricistronic rRNA transcript (SSU-rRNA, 5.8S rRNA, LSU-rRNA)"/>
    <property type="evidence" value="ECO:0000318"/>
    <property type="project" value="GO_Central"/>
</dbReference>
<evidence type="ECO:0000313" key="11">
    <source>
        <dbReference type="EMBL" id="AOW26310.1"/>
    </source>
</evidence>
<evidence type="ECO:0000256" key="9">
    <source>
        <dbReference type="SAM" id="MobiDB-lite"/>
    </source>
</evidence>
<reference evidence="11 12" key="1">
    <citation type="journal article" date="2004" name="Proc. Natl. Acad. Sci. U.S.A.">
        <title>The diploid genome sequence of Candida albicans.</title>
        <authorList>
            <person name="Jones T."/>
            <person name="Federspiel N.A."/>
            <person name="Chibana H."/>
            <person name="Dungan J."/>
            <person name="Kalman S."/>
            <person name="Magee B.B."/>
            <person name="Newport G."/>
            <person name="Thorstenson Y.R."/>
            <person name="Agabian N."/>
            <person name="Magee P.T."/>
            <person name="Davis R.W."/>
            <person name="Scherer S."/>
        </authorList>
    </citation>
    <scope>NUCLEOTIDE SEQUENCE [LARGE SCALE GENOMIC DNA]</scope>
    <source>
        <strain evidence="12">SC5314 / ATCC MYA-2876</strain>
    </source>
</reference>
<dbReference type="SUPFAM" id="SSF54211">
    <property type="entry name" value="Ribosomal protein S5 domain 2-like"/>
    <property type="match status" value="1"/>
</dbReference>
<dbReference type="GO" id="GO:0000177">
    <property type="term" value="C:cytoplasmic exosome (RNase complex)"/>
    <property type="evidence" value="ECO:0000318"/>
    <property type="project" value="GO_Central"/>
</dbReference>
<dbReference type="GO" id="GO:0034475">
    <property type="term" value="P:U4 snRNA 3'-end processing"/>
    <property type="evidence" value="ECO:0000318"/>
    <property type="project" value="GO_Central"/>
</dbReference>
<protein>
    <submittedName>
        <fullName evidence="11">Exosome non-catalytic core subunit</fullName>
    </submittedName>
</protein>
<keyword evidence="4" id="KW-0963">Cytoplasm</keyword>
<dbReference type="GO" id="GO:0071042">
    <property type="term" value="P:nuclear polyadenylation-dependent mRNA catabolic process"/>
    <property type="evidence" value="ECO:0007669"/>
    <property type="project" value="EnsemblFungi"/>
</dbReference>
<dbReference type="Proteomes" id="UP000000559">
    <property type="component" value="Chromosome 1"/>
</dbReference>
<dbReference type="PANTHER" id="PTHR11097">
    <property type="entry name" value="EXOSOME COMPLEX EXONUCLEASE RIBOSOMAL RNA PROCESSING PROTEIN"/>
    <property type="match status" value="1"/>
</dbReference>
<feature type="compositionally biased region" description="Polar residues" evidence="9">
    <location>
        <begin position="11"/>
        <end position="25"/>
    </location>
</feature>
<dbReference type="RefSeq" id="XP_718846.2">
    <property type="nucleotide sequence ID" value="XM_713753.2"/>
</dbReference>
<dbReference type="InterPro" id="IPR020568">
    <property type="entry name" value="Ribosomal_Su5_D2-typ_SF"/>
</dbReference>
<name>A0A1D8PDW1_CANAL</name>
<dbReference type="InterPro" id="IPR027408">
    <property type="entry name" value="PNPase/RNase_PH_dom_sf"/>
</dbReference>
<comment type="subcellular location">
    <subcellularLocation>
        <location evidence="1">Cytoplasm</location>
    </subcellularLocation>
    <subcellularLocation>
        <location evidence="2">Nucleus</location>
        <location evidence="2">Nucleolus</location>
    </subcellularLocation>
</comment>
<dbReference type="PANTHER" id="PTHR11097:SF9">
    <property type="entry name" value="EXOSOME COMPLEX COMPONENT RRP43"/>
    <property type="match status" value="1"/>
</dbReference>
<keyword evidence="5" id="KW-0698">rRNA processing</keyword>
<dbReference type="GO" id="GO:0071028">
    <property type="term" value="P:nuclear mRNA surveillance"/>
    <property type="evidence" value="ECO:0000318"/>
    <property type="project" value="GO_Central"/>
</dbReference>
<dbReference type="InParanoid" id="A0A1D8PDW1"/>
<evidence type="ECO:0000256" key="3">
    <source>
        <dbReference type="ARBA" id="ARBA00006678"/>
    </source>
</evidence>
<keyword evidence="8" id="KW-0539">Nucleus</keyword>
<dbReference type="FunFam" id="3.30.230.70:FF:000079">
    <property type="entry name" value="Exosome non-catalytic core subunit"/>
    <property type="match status" value="1"/>
</dbReference>
<keyword evidence="6" id="KW-0271">Exosome</keyword>
<dbReference type="GeneID" id="3639520"/>
<dbReference type="OrthoDB" id="45882at2759"/>